<dbReference type="GeneID" id="32530199"/>
<gene>
    <name evidence="2" type="ORF">GGE60_004605</name>
</gene>
<dbReference type="Gene3D" id="2.40.50.90">
    <property type="match status" value="1"/>
</dbReference>
<keyword evidence="1" id="KW-0812">Transmembrane</keyword>
<dbReference type="GO" id="GO:0004519">
    <property type="term" value="F:endonuclease activity"/>
    <property type="evidence" value="ECO:0007669"/>
    <property type="project" value="UniProtKB-KW"/>
</dbReference>
<dbReference type="OrthoDB" id="7469880at2"/>
<name>A0A7W7ELY2_9HYPH</name>
<evidence type="ECO:0000256" key="1">
    <source>
        <dbReference type="SAM" id="Phobius"/>
    </source>
</evidence>
<protein>
    <submittedName>
        <fullName evidence="2">Endonuclease YncB(Thermonuclease family)</fullName>
    </submittedName>
</protein>
<sequence>MAKAKRHTRRKPQPKAGNSMWLWGMVGLAAAAGIFAYEHRRDMPSLQAYTGTVGIRHVSQDAPLPTAKPRIKTAAVMPERPASSLPVPPNVIPVVAVPADRKLAAAPPETAGRFGLCGGETGINCVVDGNTFWQNGIKIRLADIDVPDIEPSHCAGERQKATAAKLRLQALLNNDTFVLSGSGRGDDQHGGKFRIAMRAGRSIGDQLVAEGLARRWTGQTSSWCS</sequence>
<proteinExistence type="predicted"/>
<dbReference type="RefSeq" id="WP_028755217.1">
    <property type="nucleotide sequence ID" value="NZ_JACIIG010000014.1"/>
</dbReference>
<evidence type="ECO:0000313" key="3">
    <source>
        <dbReference type="Proteomes" id="UP000543836"/>
    </source>
</evidence>
<organism evidence="2 3">
    <name type="scientific">Rhizobium leucaenae</name>
    <dbReference type="NCBI Taxonomy" id="29450"/>
    <lineage>
        <taxon>Bacteria</taxon>
        <taxon>Pseudomonadati</taxon>
        <taxon>Pseudomonadota</taxon>
        <taxon>Alphaproteobacteria</taxon>
        <taxon>Hyphomicrobiales</taxon>
        <taxon>Rhizobiaceae</taxon>
        <taxon>Rhizobium/Agrobacterium group</taxon>
        <taxon>Rhizobium</taxon>
    </lineage>
</organism>
<dbReference type="AlphaFoldDB" id="A0A7W7ELY2"/>
<keyword evidence="1" id="KW-1133">Transmembrane helix</keyword>
<evidence type="ECO:0000313" key="2">
    <source>
        <dbReference type="EMBL" id="MBB4570466.1"/>
    </source>
</evidence>
<comment type="caution">
    <text evidence="2">The sequence shown here is derived from an EMBL/GenBank/DDBJ whole genome shotgun (WGS) entry which is preliminary data.</text>
</comment>
<dbReference type="Proteomes" id="UP000543836">
    <property type="component" value="Unassembled WGS sequence"/>
</dbReference>
<keyword evidence="2" id="KW-0255">Endonuclease</keyword>
<keyword evidence="2" id="KW-0540">Nuclease</keyword>
<dbReference type="InterPro" id="IPR035437">
    <property type="entry name" value="SNase_OB-fold_sf"/>
</dbReference>
<dbReference type="SUPFAM" id="SSF50199">
    <property type="entry name" value="Staphylococcal nuclease"/>
    <property type="match status" value="1"/>
</dbReference>
<accession>A0A7W7ELY2</accession>
<feature type="transmembrane region" description="Helical" evidence="1">
    <location>
        <begin position="20"/>
        <end position="37"/>
    </location>
</feature>
<keyword evidence="1" id="KW-0472">Membrane</keyword>
<reference evidence="2 3" key="1">
    <citation type="submission" date="2020-08" db="EMBL/GenBank/DDBJ databases">
        <title>Genomic Encyclopedia of Type Strains, Phase IV (KMG-V): Genome sequencing to study the core and pangenomes of soil and plant-associated prokaryotes.</title>
        <authorList>
            <person name="Whitman W."/>
        </authorList>
    </citation>
    <scope>NUCLEOTIDE SEQUENCE [LARGE SCALE GENOMIC DNA]</scope>
    <source>
        <strain evidence="2 3">SEMIA 492</strain>
    </source>
</reference>
<keyword evidence="3" id="KW-1185">Reference proteome</keyword>
<dbReference type="EMBL" id="JACIIG010000014">
    <property type="protein sequence ID" value="MBB4570466.1"/>
    <property type="molecule type" value="Genomic_DNA"/>
</dbReference>
<keyword evidence="2" id="KW-0378">Hydrolase</keyword>